<sequence length="467" mass="48972">MSVVDQSARSGLRRWAAWGRLAVTVMWGAALALPALAQQRVGEVDFARGVGFAQLQGQAPRTLGKGLPLNEGDRLSTGAASFAIVKLNDGTRMTLRPNSDLLLRTFRFRENATDNSMVTQLFRGGFRAITGLINKTSPNAAQVQTATATIGIRGTDFDARLCAASECREESTRVAQPTRPNAVQASAKLAVMRGDVYAEDGAGARRRLALGGPVYPGDVVETGAGTFALLVFRDQSRTALAANSRLKVENFVFDAKSPAEGSFLVRLARGSMRALTGVIGRANPNRVGIATATATIGIRGTGFDIVCTGVCAGEAGPAGSGLTLYTWEGTVAVTPAGGGEELVGQGQGLHVGPAGVRRLDAGPQIDAPRPDEVQVDLDALFGTEPLGDDPEGLYVYVRDGHVEIATAGEVLQLGRGEAGWASPGGETKRPAALPLFIEFDRTPLPDVEHPALYSLLSDLLPGAEVCR</sequence>
<organism evidence="2 3">
    <name type="scientific">Caldimonas brevitalea</name>
    <dbReference type="NCBI Taxonomy" id="413882"/>
    <lineage>
        <taxon>Bacteria</taxon>
        <taxon>Pseudomonadati</taxon>
        <taxon>Pseudomonadota</taxon>
        <taxon>Betaproteobacteria</taxon>
        <taxon>Burkholderiales</taxon>
        <taxon>Sphaerotilaceae</taxon>
        <taxon>Caldimonas</taxon>
    </lineage>
</organism>
<reference evidence="2 3" key="1">
    <citation type="submission" date="2015-05" db="EMBL/GenBank/DDBJ databases">
        <authorList>
            <person name="Tang B."/>
            <person name="Yu Y."/>
        </authorList>
    </citation>
    <scope>NUCLEOTIDE SEQUENCE [LARGE SCALE GENOMIC DNA]</scope>
    <source>
        <strain evidence="2 3">DSM 7029</strain>
    </source>
</reference>
<dbReference type="RefSeq" id="WP_083438111.1">
    <property type="nucleotide sequence ID" value="NZ_CP011371.1"/>
</dbReference>
<dbReference type="InterPro" id="IPR006860">
    <property type="entry name" value="FecR"/>
</dbReference>
<gene>
    <name evidence="2" type="ORF">AAW51_1210</name>
</gene>
<protein>
    <recommendedName>
        <fullName evidence="1">FecR protein domain-containing protein</fullName>
    </recommendedName>
</protein>
<name>A0A0G3BKL4_9BURK</name>
<dbReference type="AlphaFoldDB" id="A0A0G3BKL4"/>
<dbReference type="OrthoDB" id="369729at2"/>
<dbReference type="KEGG" id="pbh:AAW51_1210"/>
<proteinExistence type="predicted"/>
<dbReference type="PANTHER" id="PTHR38731">
    <property type="entry name" value="LIPL45-RELATED LIPOPROTEIN-RELATED"/>
    <property type="match status" value="1"/>
</dbReference>
<dbReference type="PATRIC" id="fig|413882.6.peg.1273"/>
<dbReference type="STRING" id="413882.AAW51_1210"/>
<keyword evidence="3" id="KW-1185">Reference proteome</keyword>
<dbReference type="PANTHER" id="PTHR38731:SF1">
    <property type="entry name" value="FECR PROTEIN DOMAIN-CONTAINING PROTEIN"/>
    <property type="match status" value="1"/>
</dbReference>
<evidence type="ECO:0000313" key="2">
    <source>
        <dbReference type="EMBL" id="AKJ27901.1"/>
    </source>
</evidence>
<evidence type="ECO:0000313" key="3">
    <source>
        <dbReference type="Proteomes" id="UP000035352"/>
    </source>
</evidence>
<feature type="domain" description="FecR protein" evidence="1">
    <location>
        <begin position="73"/>
        <end position="160"/>
    </location>
</feature>
<feature type="domain" description="FecR protein" evidence="1">
    <location>
        <begin position="218"/>
        <end position="306"/>
    </location>
</feature>
<evidence type="ECO:0000259" key="1">
    <source>
        <dbReference type="Pfam" id="PF04773"/>
    </source>
</evidence>
<accession>A0A0G3BKL4</accession>
<dbReference type="Proteomes" id="UP000035352">
    <property type="component" value="Chromosome"/>
</dbReference>
<dbReference type="EMBL" id="CP011371">
    <property type="protein sequence ID" value="AKJ27901.1"/>
    <property type="molecule type" value="Genomic_DNA"/>
</dbReference>
<dbReference type="Pfam" id="PF04773">
    <property type="entry name" value="FecR"/>
    <property type="match status" value="2"/>
</dbReference>